<dbReference type="AlphaFoldDB" id="A0A7W9ZCJ9"/>
<evidence type="ECO:0000313" key="4">
    <source>
        <dbReference type="Proteomes" id="UP000544872"/>
    </source>
</evidence>
<gene>
    <name evidence="3" type="ORF">FHS48_000251</name>
</gene>
<feature type="signal peptide" evidence="2">
    <location>
        <begin position="1"/>
        <end position="25"/>
    </location>
</feature>
<organism evidence="3 4">
    <name type="scientific">Novispirillum itersonii</name>
    <name type="common">Aquaspirillum itersonii</name>
    <dbReference type="NCBI Taxonomy" id="189"/>
    <lineage>
        <taxon>Bacteria</taxon>
        <taxon>Pseudomonadati</taxon>
        <taxon>Pseudomonadota</taxon>
        <taxon>Alphaproteobacteria</taxon>
        <taxon>Rhodospirillales</taxon>
        <taxon>Novispirillaceae</taxon>
        <taxon>Novispirillum</taxon>
    </lineage>
</organism>
<dbReference type="InterPro" id="IPR018247">
    <property type="entry name" value="EF_Hand_1_Ca_BS"/>
</dbReference>
<accession>A0A7W9ZCJ9</accession>
<reference evidence="3 4" key="1">
    <citation type="submission" date="2020-08" db="EMBL/GenBank/DDBJ databases">
        <title>Genomic Encyclopedia of Type Strains, Phase IV (KMG-IV): sequencing the most valuable type-strain genomes for metagenomic binning, comparative biology and taxonomic classification.</title>
        <authorList>
            <person name="Goeker M."/>
        </authorList>
    </citation>
    <scope>NUCLEOTIDE SEQUENCE [LARGE SCALE GENOMIC DNA]</scope>
    <source>
        <strain evidence="3 4">DSM 11590</strain>
    </source>
</reference>
<dbReference type="Proteomes" id="UP000544872">
    <property type="component" value="Unassembled WGS sequence"/>
</dbReference>
<feature type="region of interest" description="Disordered" evidence="1">
    <location>
        <begin position="170"/>
        <end position="199"/>
    </location>
</feature>
<dbReference type="PROSITE" id="PS00018">
    <property type="entry name" value="EF_HAND_1"/>
    <property type="match status" value="1"/>
</dbReference>
<comment type="caution">
    <text evidence="3">The sequence shown here is derived from an EMBL/GenBank/DDBJ whole genome shotgun (WGS) entry which is preliminary data.</text>
</comment>
<keyword evidence="2" id="KW-0732">Signal</keyword>
<protein>
    <submittedName>
        <fullName evidence="3">ABC-type uncharacterized transport system substrate-binding protein</fullName>
    </submittedName>
</protein>
<name>A0A7W9ZCJ9_NOVIT</name>
<keyword evidence="4" id="KW-1185">Reference proteome</keyword>
<evidence type="ECO:0000313" key="3">
    <source>
        <dbReference type="EMBL" id="MBB6208870.1"/>
    </source>
</evidence>
<evidence type="ECO:0000256" key="1">
    <source>
        <dbReference type="SAM" id="MobiDB-lite"/>
    </source>
</evidence>
<dbReference type="RefSeq" id="WP_184260411.1">
    <property type="nucleotide sequence ID" value="NZ_JACIIX010000001.1"/>
</dbReference>
<evidence type="ECO:0000256" key="2">
    <source>
        <dbReference type="SAM" id="SignalP"/>
    </source>
</evidence>
<dbReference type="EMBL" id="JACIIX010000001">
    <property type="protein sequence ID" value="MBB6208870.1"/>
    <property type="molecule type" value="Genomic_DNA"/>
</dbReference>
<proteinExistence type="predicted"/>
<dbReference type="Pfam" id="PF06226">
    <property type="entry name" value="DUF1007"/>
    <property type="match status" value="1"/>
</dbReference>
<sequence>MMRVWRSGVSTGAVLLLAVAAPAAAHPHVWIDARYDLKVGTDRLVRAVAVEWTFDEVYSQASQEIIDTNQDHTVSPEELDELIDGAIRRLKDWHYYLDLRQDSGGKERRIGVGTVTDRKATLEKGQIVFRFTVPLATPVALEGGRLRLRGYDPTLFIGVDPVERHPLTLSPPQPGCLAETSLPQEPPSRPLMGGPTLVPDKNVPKDIKPGTEGIGFAFARVITLTCGPGAAAQ</sequence>
<feature type="chain" id="PRO_5031453246" evidence="2">
    <location>
        <begin position="26"/>
        <end position="233"/>
    </location>
</feature>
<dbReference type="InterPro" id="IPR010412">
    <property type="entry name" value="DUF1007"/>
</dbReference>